<evidence type="ECO:0000313" key="1">
    <source>
        <dbReference type="EMBL" id="EGO18455.1"/>
    </source>
</evidence>
<dbReference type="EMBL" id="GL945449">
    <property type="protein sequence ID" value="EGO18455.1"/>
    <property type="molecule type" value="Genomic_DNA"/>
</dbReference>
<reference evidence="1" key="1">
    <citation type="submission" date="2011-04" db="EMBL/GenBank/DDBJ databases">
        <title>Evolution of plant cell wall degrading machinery underlies the functional diversity of forest fungi.</title>
        <authorList>
            <consortium name="US DOE Joint Genome Institute (JGI-PGF)"/>
            <person name="Eastwood D.C."/>
            <person name="Floudas D."/>
            <person name="Binder M."/>
            <person name="Majcherczyk A."/>
            <person name="Schneider P."/>
            <person name="Aerts A."/>
            <person name="Asiegbu F.O."/>
            <person name="Baker S.E."/>
            <person name="Barry K."/>
            <person name="Bendiksby M."/>
            <person name="Blumentritt M."/>
            <person name="Coutinho P.M."/>
            <person name="Cullen D."/>
            <person name="Cullen D."/>
            <person name="Gathman A."/>
            <person name="Goodell B."/>
            <person name="Henrissat B."/>
            <person name="Ihrmark K."/>
            <person name="Kauserud H."/>
            <person name="Kohler A."/>
            <person name="LaButti K."/>
            <person name="Lapidus A."/>
            <person name="Lavin J.L."/>
            <person name="Lee Y.-H."/>
            <person name="Lindquist E."/>
            <person name="Lilly W."/>
            <person name="Lucas S."/>
            <person name="Morin E."/>
            <person name="Murat C."/>
            <person name="Oguiza J.A."/>
            <person name="Park J."/>
            <person name="Pisabarro A.G."/>
            <person name="Riley R."/>
            <person name="Rosling A."/>
            <person name="Salamov A."/>
            <person name="Schmidt O."/>
            <person name="Schmutz J."/>
            <person name="Skrede I."/>
            <person name="Stenlid J."/>
            <person name="Wiebenga A."/>
            <person name="Xie X."/>
            <person name="Kues U."/>
            <person name="Hibbett D.S."/>
            <person name="Hoffmeister D."/>
            <person name="Hogberg N."/>
            <person name="Martin F."/>
            <person name="Grigoriev I.V."/>
            <person name="Watkinson S.C."/>
        </authorList>
    </citation>
    <scope>NUCLEOTIDE SEQUENCE</scope>
    <source>
        <strain evidence="1">S7.9</strain>
    </source>
</reference>
<dbReference type="AlphaFoldDB" id="F8PEK4"/>
<dbReference type="InterPro" id="IPR035899">
    <property type="entry name" value="DBL_dom_sf"/>
</dbReference>
<dbReference type="GeneID" id="18812320"/>
<accession>F8PEK4</accession>
<dbReference type="OrthoDB" id="1716625at2759"/>
<feature type="non-terminal residue" evidence="1">
    <location>
        <position position="109"/>
    </location>
</feature>
<dbReference type="Gene3D" id="1.20.900.10">
    <property type="entry name" value="Dbl homology (DH) domain"/>
    <property type="match status" value="1"/>
</dbReference>
<gene>
    <name evidence="1" type="ORF">SERLADRAFT_404302</name>
</gene>
<proteinExistence type="predicted"/>
<evidence type="ECO:0008006" key="2">
    <source>
        <dbReference type="Google" id="ProtNLM"/>
    </source>
</evidence>
<dbReference type="RefSeq" id="XP_007324828.1">
    <property type="nucleotide sequence ID" value="XM_007324766.1"/>
</dbReference>
<name>F8PEK4_SERL9</name>
<dbReference type="SUPFAM" id="SSF48065">
    <property type="entry name" value="DBL homology domain (DH-domain)"/>
    <property type="match status" value="1"/>
</dbReference>
<protein>
    <recommendedName>
        <fullName evidence="2">DH domain-containing protein</fullName>
    </recommendedName>
</protein>
<sequence length="109" mass="12715">MVRIFIRPLRIQRSKMWVSGVPSDVARLFDWLEDIVHLHSQLLSALLDGRNAQTPMLQFMSSSIRPFVPRLEIYQPYLVRLEFVASLIEKFVTDEDSDFGDFVKIQESS</sequence>
<organism>
    <name type="scientific">Serpula lacrymans var. lacrymans (strain S7.9)</name>
    <name type="common">Dry rot fungus</name>
    <dbReference type="NCBI Taxonomy" id="578457"/>
    <lineage>
        <taxon>Eukaryota</taxon>
        <taxon>Fungi</taxon>
        <taxon>Dikarya</taxon>
        <taxon>Basidiomycota</taxon>
        <taxon>Agaricomycotina</taxon>
        <taxon>Agaricomycetes</taxon>
        <taxon>Agaricomycetidae</taxon>
        <taxon>Boletales</taxon>
        <taxon>Coniophorineae</taxon>
        <taxon>Serpulaceae</taxon>
        <taxon>Serpula</taxon>
    </lineage>
</organism>
<dbReference type="HOGENOM" id="CLU_2190118_0_0_1"/>
<dbReference type="Proteomes" id="UP000008064">
    <property type="component" value="Unassembled WGS sequence"/>
</dbReference>
<dbReference type="KEGG" id="sla:SERLADRAFT_404302"/>